<gene>
    <name evidence="2" type="primary">MSE1</name>
    <name evidence="2" type="ORF">ATC70_008143</name>
</gene>
<dbReference type="SUPFAM" id="SSF52540">
    <property type="entry name" value="P-loop containing nucleoside triphosphate hydrolases"/>
    <property type="match status" value="1"/>
</dbReference>
<evidence type="ECO:0000259" key="1">
    <source>
        <dbReference type="Pfam" id="PF14214"/>
    </source>
</evidence>
<dbReference type="InterPro" id="IPR025476">
    <property type="entry name" value="Helitron_helicase-like"/>
</dbReference>
<reference evidence="2 3" key="1">
    <citation type="submission" date="2022-11" db="EMBL/GenBank/DDBJ databases">
        <title>Mucor velutinosus strain NIH1002 WGS.</title>
        <authorList>
            <person name="Subramanian P."/>
            <person name="Mullikin J.C."/>
            <person name="Segre J.A."/>
            <person name="Zelazny A.M."/>
        </authorList>
    </citation>
    <scope>NUCLEOTIDE SEQUENCE [LARGE SCALE GENOMIC DNA]</scope>
    <source>
        <strain evidence="2 3">NIH1002</strain>
    </source>
</reference>
<accession>A0AAN7DPY9</accession>
<feature type="domain" description="Helitron helicase-like" evidence="1">
    <location>
        <begin position="1"/>
        <end position="86"/>
    </location>
</feature>
<dbReference type="InterPro" id="IPR027417">
    <property type="entry name" value="P-loop_NTPase"/>
</dbReference>
<dbReference type="GO" id="GO:0004818">
    <property type="term" value="F:glutamate-tRNA ligase activity"/>
    <property type="evidence" value="ECO:0007669"/>
    <property type="project" value="UniProtKB-EC"/>
</dbReference>
<dbReference type="GeneID" id="89951829"/>
<evidence type="ECO:0000313" key="3">
    <source>
        <dbReference type="Proteomes" id="UP001304243"/>
    </source>
</evidence>
<keyword evidence="2" id="KW-0436">Ligase</keyword>
<dbReference type="EC" id="6.1.1.17" evidence="2"/>
<organism evidence="2 3">
    <name type="scientific">Mucor velutinosus</name>
    <dbReference type="NCBI Taxonomy" id="708070"/>
    <lineage>
        <taxon>Eukaryota</taxon>
        <taxon>Fungi</taxon>
        <taxon>Fungi incertae sedis</taxon>
        <taxon>Mucoromycota</taxon>
        <taxon>Mucoromycotina</taxon>
        <taxon>Mucoromycetes</taxon>
        <taxon>Mucorales</taxon>
        <taxon>Mucorineae</taxon>
        <taxon>Mucoraceae</taxon>
        <taxon>Mucor</taxon>
    </lineage>
</organism>
<evidence type="ECO:0000313" key="2">
    <source>
        <dbReference type="EMBL" id="KAK4520015.1"/>
    </source>
</evidence>
<dbReference type="RefSeq" id="XP_064686681.1">
    <property type="nucleotide sequence ID" value="XM_064827397.1"/>
</dbReference>
<dbReference type="EMBL" id="JASEJX010000011">
    <property type="protein sequence ID" value="KAK4520015.1"/>
    <property type="molecule type" value="Genomic_DNA"/>
</dbReference>
<sequence length="369" mass="42898">MCDNLGPLQLFLTFTCDGKAPAFQNATGLRDTWKDPVLFAIHFQRKWNKLFEIIKKQWATKIGGITDWCYVMEIQDRGSPHNHMLLWTNKSADELLLDETIVCARMPPINSPLHNHQKSREVVWVPMNLPHDQSRGIRPDFLDLSIPGSSKQVFAKTLVDHYEARTGNTTVQSLLLIDFVKYYYPCSTTKEKQQYQRLAEENQMEYQQEYGQHPPSAIISGEITFRLRKIKCRFWRTRLVSAMSDSETFYYQQILTHMPVYGRSFTDFKDDSLRASPNDDRVFSWHDLYQHLVQNDLLRVTTIIPDDIVEYNIHVATIPLAPAQQTIFNSIIHQIQHLNSNMHWILGGAGTGKSFLLRKFSKHFSDLGY</sequence>
<name>A0AAN7DPY9_9FUNG</name>
<dbReference type="Pfam" id="PF14214">
    <property type="entry name" value="Helitron_like_N"/>
    <property type="match status" value="1"/>
</dbReference>
<proteinExistence type="predicted"/>
<dbReference type="AlphaFoldDB" id="A0AAN7DPY9"/>
<dbReference type="Proteomes" id="UP001304243">
    <property type="component" value="Unassembled WGS sequence"/>
</dbReference>
<keyword evidence="3" id="KW-1185">Reference proteome</keyword>
<protein>
    <submittedName>
        <fullName evidence="2">Glutamate--tRNA ligase mitochondrial</fullName>
        <ecNumber evidence="2">6.1.1.17</ecNumber>
    </submittedName>
</protein>
<comment type="caution">
    <text evidence="2">The sequence shown here is derived from an EMBL/GenBank/DDBJ whole genome shotgun (WGS) entry which is preliminary data.</text>
</comment>